<evidence type="ECO:0000313" key="5">
    <source>
        <dbReference type="EMBL" id="TRY58189.1"/>
    </source>
</evidence>
<protein>
    <recommendedName>
        <fullName evidence="4">Protein FAM184A/B N-terminal domain-containing protein</fullName>
    </recommendedName>
</protein>
<dbReference type="STRING" id="623744.A0A553MYC9"/>
<reference evidence="5 6" key="1">
    <citation type="journal article" date="2019" name="Sci. Data">
        <title>Hybrid genome assembly and annotation of Danionella translucida.</title>
        <authorList>
            <person name="Kadobianskyi M."/>
            <person name="Schulze L."/>
            <person name="Schuelke M."/>
            <person name="Judkewitz B."/>
        </authorList>
    </citation>
    <scope>NUCLEOTIDE SEQUENCE [LARGE SCALE GENOMIC DNA]</scope>
    <source>
        <strain evidence="5 6">Bolton</strain>
    </source>
</reference>
<evidence type="ECO:0000259" key="4">
    <source>
        <dbReference type="Pfam" id="PF15665"/>
    </source>
</evidence>
<dbReference type="PANTHER" id="PTHR18870:SF7">
    <property type="entry name" value="PROTEIN FAM184A"/>
    <property type="match status" value="1"/>
</dbReference>
<dbReference type="EMBL" id="SRMA01027202">
    <property type="protein sequence ID" value="TRY58189.1"/>
    <property type="molecule type" value="Genomic_DNA"/>
</dbReference>
<dbReference type="Proteomes" id="UP000316079">
    <property type="component" value="Unassembled WGS sequence"/>
</dbReference>
<sequence>QVIYALNTKNDEHEAAIQTLKEAHEEEVQQILSETREKIMQYKSKISDELDLKRRIQSLEESMELHERMKQQALAEFETYRQRVEDLQLCTEAQHTQRVVSMSREVEEMRCSFEEKLHSFSQLQAQFEQEKKQAMEELRSSHRQEVQELLRSHQSQNANYSKDQEKLGQLHKAEVDSLNERVEELKQDKKRLVEEYEAKLNKAQAFYERELEAMKRTQQMTAENLHAWKKTEAELRKEFQAQEAALQKTLGKLRSELKRVQDEARESRDKSHKLQASLITAENNIKELHKQLEEVTKDAEIVEIRQREGECELEASRDRVQQQATEILLKASQIGSLQATQMTHEAVIRDLESEKSRLKDKVLRLEEERGSLQNKCQTLDERQRQQILSLEKSLHEEKQIYEKELVNLRSKYEEDTAHFKESHSRALEELSRKHRASLENIQSITEKEKNRLLSEMEDQFGKDRASLEEQKRVLREELDSLREELTAKLSMANTEVSRLQELVKQGEQTLGSCEGHISSLKEAQKKLLEELDATRARLRETSNLLTALQGEMELQKQHHDAKLISIKEEEKLKMDKMALELELKWTETLRQECKKLREELREDHDEDKRLALSQLAQNKDQELCAARESWQRKVEDLLEQISLLKQSLEMQLSQSQHSLQQLQSQFSQEREHLAQQMQEMQHEQQRREQRLQDAHCCAVQDMNEARRHQLKVAHSYSSQTCLPYRASEKDLEQHSYLFLSPLGSLLVNALFLFTSPLISAPDSTSTHSLLRELEERLRHQHHLELQTLREAHRQNIETIKQHSEQELQTLRFELEDEGKAMLASLRSELNHIHASAIEHMRQSHQQETAAAKQEVEKALEQSRVQERELLSRISDLQEEVSRRKKHMADLDHEIHTLNENISTLTKELELKGKEVLKIRSEANQQIRAHEQDLCKKQEREIAELNVLHHRDTQNMLSDFNKAQELLKDKISALQILLEGTEDKFRNRESRPEDLQTIAELKEMVAEREALVKKLVSRFPAALRLSLRRLELVNRETNFNKIFNTSPNVGVINPLVKQKRKNDKSAPRFSSSANLRANVEASGTGSSQSQTNRLDPLPNSPTLQPEANTSKPLPPPAPLTEAKKLTSPPEAGEPDVTSPDAQRQEWFAQYFSF</sequence>
<evidence type="ECO:0000256" key="1">
    <source>
        <dbReference type="ARBA" id="ARBA00023054"/>
    </source>
</evidence>
<dbReference type="OrthoDB" id="75801at2759"/>
<dbReference type="PANTHER" id="PTHR18870">
    <property type="entry name" value="PROTEIN TAG-278-RELATED"/>
    <property type="match status" value="1"/>
</dbReference>
<accession>A0A553MYC9</accession>
<feature type="domain" description="Protein FAM184A/B N-terminal" evidence="4">
    <location>
        <begin position="2"/>
        <end position="212"/>
    </location>
</feature>
<feature type="coiled-coil region" evidence="2">
    <location>
        <begin position="841"/>
        <end position="907"/>
    </location>
</feature>
<feature type="coiled-coil region" evidence="2">
    <location>
        <begin position="3"/>
        <end position="83"/>
    </location>
</feature>
<keyword evidence="6" id="KW-1185">Reference proteome</keyword>
<evidence type="ECO:0000313" key="6">
    <source>
        <dbReference type="Proteomes" id="UP000316079"/>
    </source>
</evidence>
<feature type="coiled-coil region" evidence="2">
    <location>
        <begin position="341"/>
        <end position="551"/>
    </location>
</feature>
<name>A0A553MYC9_9TELE</name>
<proteinExistence type="predicted"/>
<comment type="caution">
    <text evidence="5">The sequence shown here is derived from an EMBL/GenBank/DDBJ whole genome shotgun (WGS) entry which is preliminary data.</text>
</comment>
<feature type="coiled-coil region" evidence="2">
    <location>
        <begin position="586"/>
        <end position="694"/>
    </location>
</feature>
<feature type="region of interest" description="Disordered" evidence="3">
    <location>
        <begin position="1056"/>
        <end position="1143"/>
    </location>
</feature>
<dbReference type="InterPro" id="IPR039478">
    <property type="entry name" value="FAM184A/B_N"/>
</dbReference>
<evidence type="ECO:0000256" key="2">
    <source>
        <dbReference type="SAM" id="Coils"/>
    </source>
</evidence>
<gene>
    <name evidence="5" type="ORF">DNTS_017405</name>
</gene>
<feature type="non-terminal residue" evidence="5">
    <location>
        <position position="1"/>
    </location>
</feature>
<evidence type="ECO:0000256" key="3">
    <source>
        <dbReference type="SAM" id="MobiDB-lite"/>
    </source>
</evidence>
<dbReference type="AlphaFoldDB" id="A0A553MYC9"/>
<organism evidence="5 6">
    <name type="scientific">Danionella cerebrum</name>
    <dbReference type="NCBI Taxonomy" id="2873325"/>
    <lineage>
        <taxon>Eukaryota</taxon>
        <taxon>Metazoa</taxon>
        <taxon>Chordata</taxon>
        <taxon>Craniata</taxon>
        <taxon>Vertebrata</taxon>
        <taxon>Euteleostomi</taxon>
        <taxon>Actinopterygii</taxon>
        <taxon>Neopterygii</taxon>
        <taxon>Teleostei</taxon>
        <taxon>Ostariophysi</taxon>
        <taxon>Cypriniformes</taxon>
        <taxon>Danionidae</taxon>
        <taxon>Danioninae</taxon>
        <taxon>Danionella</taxon>
    </lineage>
</organism>
<feature type="compositionally biased region" description="Polar residues" evidence="3">
    <location>
        <begin position="1099"/>
        <end position="1110"/>
    </location>
</feature>
<feature type="compositionally biased region" description="Polar residues" evidence="3">
    <location>
        <begin position="1067"/>
        <end position="1092"/>
    </location>
</feature>
<dbReference type="Pfam" id="PF15665">
    <property type="entry name" value="FAM184"/>
    <property type="match status" value="1"/>
</dbReference>
<feature type="coiled-coil region" evidence="2">
    <location>
        <begin position="124"/>
        <end position="305"/>
    </location>
</feature>
<keyword evidence="1 2" id="KW-0175">Coiled coil</keyword>